<dbReference type="InterPro" id="IPR022346">
    <property type="entry name" value="T2SS_GspH"/>
</dbReference>
<gene>
    <name evidence="13" type="ORF">RM552_13275</name>
</gene>
<accession>A0ABU2ZT85</accession>
<sequence length="207" mass="23212">MPIKHLFPESSYKPSSISINNRKWLTLNGGVTLVELLVVIAIFSIAYTMVGPNVRYFMAKNHLSATINYRSGMMQKSRLFAIEHATTVLICPSVDLSICNKDWSQHLIAFVDTNANGARDNKEAIIYSVQALDKSIMTKGPKSQVRFYETGISASPASFIYCIKLSNEDYLISGLYLSLQGRLRMSKDLNFDGVHEDNQGRNLSCQF</sequence>
<organism evidence="13 14">
    <name type="scientific">Glaciecola petra</name>
    <dbReference type="NCBI Taxonomy" id="3075602"/>
    <lineage>
        <taxon>Bacteria</taxon>
        <taxon>Pseudomonadati</taxon>
        <taxon>Pseudomonadota</taxon>
        <taxon>Gammaproteobacteria</taxon>
        <taxon>Alteromonadales</taxon>
        <taxon>Alteromonadaceae</taxon>
        <taxon>Glaciecola</taxon>
    </lineage>
</organism>
<evidence type="ECO:0000313" key="14">
    <source>
        <dbReference type="Proteomes" id="UP001253545"/>
    </source>
</evidence>
<keyword evidence="3" id="KW-1003">Cell membrane</keyword>
<keyword evidence="4" id="KW-0488">Methylation</keyword>
<keyword evidence="7 11" id="KW-1133">Transmembrane helix</keyword>
<comment type="similarity">
    <text evidence="9">Belongs to the GSP H family.</text>
</comment>
<evidence type="ECO:0000256" key="9">
    <source>
        <dbReference type="ARBA" id="ARBA00025772"/>
    </source>
</evidence>
<dbReference type="Pfam" id="PF12019">
    <property type="entry name" value="GspH"/>
    <property type="match status" value="1"/>
</dbReference>
<dbReference type="InterPro" id="IPR012902">
    <property type="entry name" value="N_methyl_site"/>
</dbReference>
<evidence type="ECO:0000256" key="6">
    <source>
        <dbReference type="ARBA" id="ARBA00022692"/>
    </source>
</evidence>
<evidence type="ECO:0000256" key="4">
    <source>
        <dbReference type="ARBA" id="ARBA00022481"/>
    </source>
</evidence>
<protein>
    <recommendedName>
        <fullName evidence="2">Type II secretion system protein H</fullName>
    </recommendedName>
    <alternativeName>
        <fullName evidence="10">General secretion pathway protein H</fullName>
    </alternativeName>
</protein>
<dbReference type="RefSeq" id="WP_311369351.1">
    <property type="nucleotide sequence ID" value="NZ_JAVRHX010000004.1"/>
</dbReference>
<evidence type="ECO:0000313" key="13">
    <source>
        <dbReference type="EMBL" id="MDT0595825.1"/>
    </source>
</evidence>
<feature type="domain" description="General secretion pathway GspH" evidence="12">
    <location>
        <begin position="74"/>
        <end position="167"/>
    </location>
</feature>
<dbReference type="EMBL" id="JAVRHX010000004">
    <property type="protein sequence ID" value="MDT0595825.1"/>
    <property type="molecule type" value="Genomic_DNA"/>
</dbReference>
<dbReference type="NCBIfam" id="TIGR02532">
    <property type="entry name" value="IV_pilin_GFxxxE"/>
    <property type="match status" value="1"/>
</dbReference>
<dbReference type="Pfam" id="PF07963">
    <property type="entry name" value="N_methyl"/>
    <property type="match status" value="1"/>
</dbReference>
<evidence type="ECO:0000256" key="1">
    <source>
        <dbReference type="ARBA" id="ARBA00004377"/>
    </source>
</evidence>
<evidence type="ECO:0000256" key="11">
    <source>
        <dbReference type="SAM" id="Phobius"/>
    </source>
</evidence>
<evidence type="ECO:0000256" key="2">
    <source>
        <dbReference type="ARBA" id="ARBA00021549"/>
    </source>
</evidence>
<dbReference type="Gene3D" id="3.55.40.10">
    <property type="entry name" value="minor pseudopilin epsh domain"/>
    <property type="match status" value="1"/>
</dbReference>
<keyword evidence="5" id="KW-0997">Cell inner membrane</keyword>
<dbReference type="Proteomes" id="UP001253545">
    <property type="component" value="Unassembled WGS sequence"/>
</dbReference>
<evidence type="ECO:0000256" key="10">
    <source>
        <dbReference type="ARBA" id="ARBA00030775"/>
    </source>
</evidence>
<evidence type="ECO:0000256" key="7">
    <source>
        <dbReference type="ARBA" id="ARBA00022989"/>
    </source>
</evidence>
<proteinExistence type="inferred from homology"/>
<keyword evidence="8 11" id="KW-0472">Membrane</keyword>
<feature type="transmembrane region" description="Helical" evidence="11">
    <location>
        <begin position="30"/>
        <end position="50"/>
    </location>
</feature>
<reference evidence="13 14" key="1">
    <citation type="submission" date="2023-09" db="EMBL/GenBank/DDBJ databases">
        <authorList>
            <person name="Rey-Velasco X."/>
        </authorList>
    </citation>
    <scope>NUCLEOTIDE SEQUENCE [LARGE SCALE GENOMIC DNA]</scope>
    <source>
        <strain evidence="13 14">P117</strain>
    </source>
</reference>
<comment type="caution">
    <text evidence="13">The sequence shown here is derived from an EMBL/GenBank/DDBJ whole genome shotgun (WGS) entry which is preliminary data.</text>
</comment>
<evidence type="ECO:0000256" key="3">
    <source>
        <dbReference type="ARBA" id="ARBA00022475"/>
    </source>
</evidence>
<dbReference type="SUPFAM" id="SSF54523">
    <property type="entry name" value="Pili subunits"/>
    <property type="match status" value="1"/>
</dbReference>
<keyword evidence="14" id="KW-1185">Reference proteome</keyword>
<evidence type="ECO:0000256" key="5">
    <source>
        <dbReference type="ARBA" id="ARBA00022519"/>
    </source>
</evidence>
<keyword evidence="6 11" id="KW-0812">Transmembrane</keyword>
<evidence type="ECO:0000256" key="8">
    <source>
        <dbReference type="ARBA" id="ARBA00023136"/>
    </source>
</evidence>
<evidence type="ECO:0000259" key="12">
    <source>
        <dbReference type="Pfam" id="PF12019"/>
    </source>
</evidence>
<dbReference type="InterPro" id="IPR045584">
    <property type="entry name" value="Pilin-like"/>
</dbReference>
<name>A0ABU2ZT85_9ALTE</name>
<comment type="subcellular location">
    <subcellularLocation>
        <location evidence="1">Cell inner membrane</location>
        <topology evidence="1">Single-pass membrane protein</topology>
    </subcellularLocation>
</comment>